<reference evidence="4" key="1">
    <citation type="journal article" date="2019" name="Int. J. Syst. Evol. Microbiol.">
        <title>The Global Catalogue of Microorganisms (GCM) 10K type strain sequencing project: providing services to taxonomists for standard genome sequencing and annotation.</title>
        <authorList>
            <consortium name="The Broad Institute Genomics Platform"/>
            <consortium name="The Broad Institute Genome Sequencing Center for Infectious Disease"/>
            <person name="Wu L."/>
            <person name="Ma J."/>
        </authorList>
    </citation>
    <scope>NUCLEOTIDE SEQUENCE [LARGE SCALE GENOMIC DNA]</scope>
    <source>
        <strain evidence="4">KCTC 62164</strain>
    </source>
</reference>
<dbReference type="Gene3D" id="3.90.1300.10">
    <property type="entry name" value="Amidase signature (AS) domain"/>
    <property type="match status" value="1"/>
</dbReference>
<protein>
    <submittedName>
        <fullName evidence="3">Amidase</fullName>
    </submittedName>
</protein>
<feature type="domain" description="Amidase" evidence="2">
    <location>
        <begin position="60"/>
        <end position="451"/>
    </location>
</feature>
<keyword evidence="4" id="KW-1185">Reference proteome</keyword>
<dbReference type="RefSeq" id="WP_194215378.1">
    <property type="nucleotide sequence ID" value="NZ_CP061205.1"/>
</dbReference>
<proteinExistence type="inferred from homology"/>
<sequence>MKFSEYIQYDGLGLAELVRKKTVSADELAETARTAINTLNPSLNVVLEVFDDTPDAPDLADGPFKGVPFLIKDVVLHSEGRKCEMGSRLAQGLVAPFDTDLMARFKDAGFNTLGRTAVPEMAFNVATESVLNGPSRNPWDTSLMTGGSSGGAASAVAAGMVPIAHANDGGGSIRIPAACCGLVGLKPTRGRTPIGPEAADGLNGLGIEHVVTRSVRDSAAVLDATEGPASGDPYQISRPTMPYLECVTKAPGNLRIAYSSSTYGGQFVDPEIISSLKKTAVTCASLGHRMEEASPQIDYARFLEATMNIWCANIASWIDQLAVATARKPSLETLETATLACYEHGKRLRASDLLAAFAVMNEVSRTVAPFFEKYDVLLTPTLSLLPQPIGTYNANAAGWTAQSWCEHIFGFGAFTPLYNMTGQPAISLPLHRSNSGLPIGHQFVAPFGREDILFQLSGQLEQALPWHSSYPAFKE</sequence>
<dbReference type="PANTHER" id="PTHR11895:SF7">
    <property type="entry name" value="GLUTAMYL-TRNA(GLN) AMIDOTRANSFERASE SUBUNIT A, MITOCHONDRIAL"/>
    <property type="match status" value="1"/>
</dbReference>
<gene>
    <name evidence="3" type="ORF">ACFOKA_08595</name>
</gene>
<dbReference type="InterPro" id="IPR020556">
    <property type="entry name" value="Amidase_CS"/>
</dbReference>
<organism evidence="3 4">
    <name type="scientific">Kordiimonas pumila</name>
    <dbReference type="NCBI Taxonomy" id="2161677"/>
    <lineage>
        <taxon>Bacteria</taxon>
        <taxon>Pseudomonadati</taxon>
        <taxon>Pseudomonadota</taxon>
        <taxon>Alphaproteobacteria</taxon>
        <taxon>Kordiimonadales</taxon>
        <taxon>Kordiimonadaceae</taxon>
        <taxon>Kordiimonas</taxon>
    </lineage>
</organism>
<dbReference type="EMBL" id="JBHRSL010000006">
    <property type="protein sequence ID" value="MFC3051962.1"/>
    <property type="molecule type" value="Genomic_DNA"/>
</dbReference>
<dbReference type="InterPro" id="IPR036928">
    <property type="entry name" value="AS_sf"/>
</dbReference>
<dbReference type="SUPFAM" id="SSF75304">
    <property type="entry name" value="Amidase signature (AS) enzymes"/>
    <property type="match status" value="1"/>
</dbReference>
<evidence type="ECO:0000313" key="4">
    <source>
        <dbReference type="Proteomes" id="UP001595444"/>
    </source>
</evidence>
<accession>A0ABV7D471</accession>
<dbReference type="Pfam" id="PF01425">
    <property type="entry name" value="Amidase"/>
    <property type="match status" value="1"/>
</dbReference>
<comment type="caution">
    <text evidence="3">The sequence shown here is derived from an EMBL/GenBank/DDBJ whole genome shotgun (WGS) entry which is preliminary data.</text>
</comment>
<dbReference type="InterPro" id="IPR000120">
    <property type="entry name" value="Amidase"/>
</dbReference>
<evidence type="ECO:0000256" key="1">
    <source>
        <dbReference type="ARBA" id="ARBA00009199"/>
    </source>
</evidence>
<evidence type="ECO:0000259" key="2">
    <source>
        <dbReference type="Pfam" id="PF01425"/>
    </source>
</evidence>
<dbReference type="Proteomes" id="UP001595444">
    <property type="component" value="Unassembled WGS sequence"/>
</dbReference>
<evidence type="ECO:0000313" key="3">
    <source>
        <dbReference type="EMBL" id="MFC3051962.1"/>
    </source>
</evidence>
<name>A0ABV7D471_9PROT</name>
<comment type="similarity">
    <text evidence="1">Belongs to the amidase family.</text>
</comment>
<dbReference type="InterPro" id="IPR023631">
    <property type="entry name" value="Amidase_dom"/>
</dbReference>
<dbReference type="PROSITE" id="PS00571">
    <property type="entry name" value="AMIDASES"/>
    <property type="match status" value="1"/>
</dbReference>
<dbReference type="PANTHER" id="PTHR11895">
    <property type="entry name" value="TRANSAMIDASE"/>
    <property type="match status" value="1"/>
</dbReference>